<dbReference type="PROSITE" id="PS51257">
    <property type="entry name" value="PROKAR_LIPOPROTEIN"/>
    <property type="match status" value="1"/>
</dbReference>
<organism evidence="2 3">
    <name type="scientific">Staphylococcus gallinarum</name>
    <dbReference type="NCBI Taxonomy" id="1293"/>
    <lineage>
        <taxon>Bacteria</taxon>
        <taxon>Bacillati</taxon>
        <taxon>Bacillota</taxon>
        <taxon>Bacilli</taxon>
        <taxon>Bacillales</taxon>
        <taxon>Staphylococcaceae</taxon>
        <taxon>Staphylococcus</taxon>
    </lineage>
</organism>
<proteinExistence type="predicted"/>
<name>A0A3A0W069_STAGA</name>
<comment type="caution">
    <text evidence="2">The sequence shown here is derived from an EMBL/GenBank/DDBJ whole genome shotgun (WGS) entry which is preliminary data.</text>
</comment>
<evidence type="ECO:0000259" key="1">
    <source>
        <dbReference type="Pfam" id="PF13349"/>
    </source>
</evidence>
<evidence type="ECO:0000313" key="2">
    <source>
        <dbReference type="EMBL" id="RIP33186.1"/>
    </source>
</evidence>
<dbReference type="Proteomes" id="UP000265541">
    <property type="component" value="Unassembled WGS sequence"/>
</dbReference>
<dbReference type="Pfam" id="PF13349">
    <property type="entry name" value="DUF4097"/>
    <property type="match status" value="1"/>
</dbReference>
<dbReference type="OrthoDB" id="2412664at2"/>
<protein>
    <recommendedName>
        <fullName evidence="1">DUF4097 domain-containing protein</fullName>
    </recommendedName>
</protein>
<gene>
    <name evidence="2" type="ORF">BUZ14_11690</name>
</gene>
<dbReference type="RefSeq" id="WP_119486041.1">
    <property type="nucleotide sequence ID" value="NZ_QYJN01000006.1"/>
</dbReference>
<reference evidence="2 3" key="1">
    <citation type="journal article" date="2016" name="Front. Microbiol.">
        <title>Comprehensive Phylogenetic Analysis of Bovine Non-aureus Staphylococci Species Based on Whole-Genome Sequencing.</title>
        <authorList>
            <person name="Naushad S."/>
            <person name="Barkema H.W."/>
            <person name="Luby C."/>
            <person name="Condas L.A."/>
            <person name="Nobrega D.B."/>
            <person name="Carson D.A."/>
            <person name="De Buck J."/>
        </authorList>
    </citation>
    <scope>NUCLEOTIDE SEQUENCE [LARGE SCALE GENOMIC DNA]</scope>
    <source>
        <strain evidence="2 3">SNUC 4781</strain>
    </source>
</reference>
<accession>A0A3A0W069</accession>
<dbReference type="EMBL" id="QYJN01000006">
    <property type="protein sequence ID" value="RIP33186.1"/>
    <property type="molecule type" value="Genomic_DNA"/>
</dbReference>
<feature type="domain" description="DUF4097" evidence="1">
    <location>
        <begin position="45"/>
        <end position="282"/>
    </location>
</feature>
<dbReference type="AlphaFoldDB" id="A0A3A0W069"/>
<evidence type="ECO:0000313" key="3">
    <source>
        <dbReference type="Proteomes" id="UP000265541"/>
    </source>
</evidence>
<sequence>MKKLFISGLILFIVCFLLGCLTWFGFEEQNNKLNSVNKTFDSKKINSIKLDSQNSSINIKRGKQFAVKYSGKKKLNIDDSNQVLSIQENSNSEDHYGLNFNPFRRVNDQMTVTVPDKQLENLTLSCETNAATINNVDIKSAKILFNDTGGARITIKNSSVDDMFYRGTNSPIYLTKSEIKHANIKSINESIIVNDSLIESSVLLANKGNIDLNKMDVQSDFKASTQHGHIHMRYNKEPENTLLKLNPENGNAHVNNRMFIDDKVGKGENVLEFYTNHGDIRID</sequence>
<dbReference type="InterPro" id="IPR025164">
    <property type="entry name" value="Toastrack_DUF4097"/>
</dbReference>